<dbReference type="Pfam" id="PF16013">
    <property type="entry name" value="DUF4781"/>
    <property type="match status" value="1"/>
</dbReference>
<keyword evidence="5" id="KW-1185">Reference proteome</keyword>
<dbReference type="InterPro" id="IPR031962">
    <property type="entry name" value="DUF4781"/>
</dbReference>
<accession>A0A2S9JQQ6</accession>
<evidence type="ECO:0000313" key="5">
    <source>
        <dbReference type="Proteomes" id="UP000238563"/>
    </source>
</evidence>
<feature type="compositionally biased region" description="Polar residues" evidence="2">
    <location>
        <begin position="1404"/>
        <end position="1425"/>
    </location>
</feature>
<organism evidence="4 5">
    <name type="scientific">Phyllobacterium myrsinacearum</name>
    <dbReference type="NCBI Taxonomy" id="28101"/>
    <lineage>
        <taxon>Bacteria</taxon>
        <taxon>Pseudomonadati</taxon>
        <taxon>Pseudomonadota</taxon>
        <taxon>Alphaproteobacteria</taxon>
        <taxon>Hyphomicrobiales</taxon>
        <taxon>Phyllobacteriaceae</taxon>
        <taxon>Phyllobacterium</taxon>
    </lineage>
</organism>
<feature type="compositionally biased region" description="Polar residues" evidence="2">
    <location>
        <begin position="199"/>
        <end position="212"/>
    </location>
</feature>
<evidence type="ECO:0000259" key="3">
    <source>
        <dbReference type="Pfam" id="PF16013"/>
    </source>
</evidence>
<gene>
    <name evidence="4" type="ORF">C5750_09660</name>
</gene>
<evidence type="ECO:0000256" key="1">
    <source>
        <dbReference type="SAM" id="Coils"/>
    </source>
</evidence>
<feature type="region of interest" description="Disordered" evidence="2">
    <location>
        <begin position="199"/>
        <end position="221"/>
    </location>
</feature>
<feature type="region of interest" description="Disordered" evidence="2">
    <location>
        <begin position="498"/>
        <end position="517"/>
    </location>
</feature>
<dbReference type="OrthoDB" id="6152272at2"/>
<sequence>MFGPDGILFAKFFRDIEILRQNAIAAAAAAAAKPTYTAAKNQTPQIIAKALGHTDGGEAIAKANKLRVDQVVEPGVVLVIPKVEPLADPAETNFKKAVATQKETPPPVDPKLISADVKGGKSIEQIAADRKLKVSDVTAAIDAAGLQVKTTDPVSNNGDVKTTEIIDKSTSKVVATFYDDYQHGGTTSQVTDADGKEVTQTQFGDGSSSRTVNDTKKGETTTRVEDPKAGKVTETTIDADKRLTQTITEKNGDETRKTEKLSFNGYELTTAPDGSSVLVRQADGIQLAMKPGTPEASLAKALFDVNPNSSDAAEAKKGAVVKTVIDGMLLGQNYKDLDAAAQAKAGETKAAIDKYGAGQTGTPAQPKAPSGKSWVQVGELWVDPEVAKAMAAENTAGAKLIEASAKMKQANDQLNVYALDPDYKSAMNGAGKILDKSLAPHDLVWERPEGTGTLEEARQQLATAGTQLTTASTTAKEYAEAERLTGEAIAKQAQLPPPVRKDVPTVTSSSSHYDPETASIEWNAKNAEVNDLFAKANTHTANGDKAFADYLVGIRQENLAATKPGSKENTEAKQLLDQALSQQDKAGKNVHAAEVYQTYHDANKTAADLQVTGQGIKQKIIAEDIKNNPDRYDWNKKNSTYGGDYLGKIKDQKVVEDPKDNQLYVETTYEHGGTKRVQLTFARNDKNVRGEFKDRELNKQWQSLVDGPEGNCGLGGLRGAQQAVISAGEAIKDVQISDLDLQIKDLDKAIPELKKARDDAIAKYGAGTPDAPADSKPNGSNAVNAAYTKPAGKDAGNDPADGERVRVQMDGQWVWVHPEVANAQLALDTASAQKQAAERARDEAHAARNRLNFALTQPIKLMVDKGSDSYGKNTEYAYLDKRRDEALGEYQLKFNDLYKSGYTNDFKGIKGGKELDATVTQAFGLTPGQNAETLKKITGEVHDIAGDNVQYKIVPMFHVNQEEGSQQTALIAVKSGGGKVYYVDVTGKHFESLQDFQDNNTQFGEGGRLVVPRSLDMRQSPDSTIPLEVVSARNFTVAEKIIDPVVGTITTVATVASFIPPFAPVAAPIAMGGGAYLGGRAIARQINYLQHGGEWGDSESWMNMGSVASSFIPMAAGGLRTLGMFRTVSDMSVLQAARGSIGALRAESPMALKAAEYMSNGGKLNRTARGLDWSSLGIGVPMVAVSVHDIASGNMKGLDLFNAVTGVATGTVGTGFGVRGLMMTRPGKGNSENRGDDPSPASQPLVNAGNARPASSNTPVFKTLDEYRKFANSLPEPRNLSAAGQPKDPIEIWKAFQRQMGKDPDAGPPPGLFDIPGVVSPLHTGTDPKNGIGSITYSKPEITAHTTPEQVGSLLPGQLARLEPSDFENLTPAQAASIRKAAKGSLNDEQLAALETAKKRRDQGTSAPKQTVQPAAGSNESTPVGVTNVAVPDGPFKPVITLLTKPKEIKNLSDEEVALLTPEDLQSLRRKQAKAVNPDKLETDEQLSALLYAQRRRGANEKRRELLDVMGERNPPQLKTGLIKTSVVGVNVVAETLKRSVGFSGVSSVLGGPSSAFILAVRSNGSKLAWWTNNHGVQRAFGYAMLGNEARAIKKAESLLNKSGLTGTAKPSQAQRDALIATLKEVAKLGRAYKEARDEALRGDRSLLPKANTDNLKPPSLAEEKTLDKMDKRVKYAVDKQVDPDNIAGARERIDDLYAADQEAFGPAYARYSRTEDARKAYSDLHEYLLAKFEHQDNDSKGTVDWKRAEKLVSSSMSPETHLGYAFKAGALAAPVNALAAIMLSKHSGDMNWVQWVSQDGGNLLRALPAVLIQTAYLKAVQNLADIKMERGPMTPEKEARVKELDAKKDDMNFESDKTAWKYSLPGFALLGTVAATMPGGGLKAGLYGLQALGGLTWYVAQRPPSWWPKMPSGVNEGMRALGIATSFGVPLYLLVDFMLSDSKDNGKDKSNLDKLVELTTWAFSDKQPLSPGPVPRTTLPPAPTTVLPTTRAPATGGSTPTVITPTARAGLKPINFTMPTGSGSVEDELSFHLRRAEVMLDPAYAGSKERAKYEEAGPSSSVFAWENMRSSAVDMVKLLAVDADRSDMALSA</sequence>
<feature type="domain" description="DUF4781" evidence="3">
    <location>
        <begin position="974"/>
        <end position="1121"/>
    </location>
</feature>
<protein>
    <recommendedName>
        <fullName evidence="3">DUF4781 domain-containing protein</fullName>
    </recommendedName>
</protein>
<evidence type="ECO:0000256" key="2">
    <source>
        <dbReference type="SAM" id="MobiDB-lite"/>
    </source>
</evidence>
<name>A0A2S9JQQ6_9HYPH</name>
<reference evidence="4 5" key="1">
    <citation type="submission" date="2018-02" db="EMBL/GenBank/DDBJ databases">
        <title>The draft genome of Phyllobacterium myrsinacearum DSM5892.</title>
        <authorList>
            <person name="Li L."/>
            <person name="Liu L."/>
            <person name="Zhang X."/>
            <person name="Wang T."/>
        </authorList>
    </citation>
    <scope>NUCLEOTIDE SEQUENCE [LARGE SCALE GENOMIC DNA]</scope>
    <source>
        <strain evidence="4 5">DSM 5892</strain>
    </source>
</reference>
<comment type="caution">
    <text evidence="4">The sequence shown here is derived from an EMBL/GenBank/DDBJ whole genome shotgun (WGS) entry which is preliminary data.</text>
</comment>
<feature type="region of interest" description="Disordered" evidence="2">
    <location>
        <begin position="1398"/>
        <end position="1431"/>
    </location>
</feature>
<feature type="compositionally biased region" description="Pro residues" evidence="2">
    <location>
        <begin position="1971"/>
        <end position="1984"/>
    </location>
</feature>
<proteinExistence type="predicted"/>
<feature type="compositionally biased region" description="Low complexity" evidence="2">
    <location>
        <begin position="1985"/>
        <end position="1996"/>
    </location>
</feature>
<evidence type="ECO:0000313" key="4">
    <source>
        <dbReference type="EMBL" id="PRD55412.1"/>
    </source>
</evidence>
<dbReference type="RefSeq" id="WP_105733641.1">
    <property type="nucleotide sequence ID" value="NZ_PVBT01000002.1"/>
</dbReference>
<dbReference type="Proteomes" id="UP000238563">
    <property type="component" value="Unassembled WGS sequence"/>
</dbReference>
<dbReference type="EMBL" id="PVBT01000002">
    <property type="protein sequence ID" value="PRD55412.1"/>
    <property type="molecule type" value="Genomic_DNA"/>
</dbReference>
<keyword evidence="1" id="KW-0175">Coiled coil</keyword>
<feature type="region of interest" description="Disordered" evidence="2">
    <location>
        <begin position="1223"/>
        <end position="1259"/>
    </location>
</feature>
<feature type="coiled-coil region" evidence="1">
    <location>
        <begin position="820"/>
        <end position="857"/>
    </location>
</feature>
<feature type="region of interest" description="Disordered" evidence="2">
    <location>
        <begin position="1967"/>
        <end position="2006"/>
    </location>
</feature>